<feature type="signal peptide" evidence="1">
    <location>
        <begin position="1"/>
        <end position="28"/>
    </location>
</feature>
<organism evidence="2 3">
    <name type="scientific">Nocardioides koreensis</name>
    <dbReference type="NCBI Taxonomy" id="433651"/>
    <lineage>
        <taxon>Bacteria</taxon>
        <taxon>Bacillati</taxon>
        <taxon>Actinomycetota</taxon>
        <taxon>Actinomycetes</taxon>
        <taxon>Propionibacteriales</taxon>
        <taxon>Nocardioidaceae</taxon>
        <taxon>Nocardioides</taxon>
    </lineage>
</organism>
<dbReference type="Proteomes" id="UP001501771">
    <property type="component" value="Unassembled WGS sequence"/>
</dbReference>
<reference evidence="3" key="1">
    <citation type="journal article" date="2019" name="Int. J. Syst. Evol. Microbiol.">
        <title>The Global Catalogue of Microorganisms (GCM) 10K type strain sequencing project: providing services to taxonomists for standard genome sequencing and annotation.</title>
        <authorList>
            <consortium name="The Broad Institute Genomics Platform"/>
            <consortium name="The Broad Institute Genome Sequencing Center for Infectious Disease"/>
            <person name="Wu L."/>
            <person name="Ma J."/>
        </authorList>
    </citation>
    <scope>NUCLEOTIDE SEQUENCE [LARGE SCALE GENOMIC DNA]</scope>
    <source>
        <strain evidence="3">JCM 16022</strain>
    </source>
</reference>
<dbReference type="EMBL" id="BAAAQR010000004">
    <property type="protein sequence ID" value="GAA2143518.1"/>
    <property type="molecule type" value="Genomic_DNA"/>
</dbReference>
<accession>A0ABP5L8S8</accession>
<evidence type="ECO:0000313" key="3">
    <source>
        <dbReference type="Proteomes" id="UP001501771"/>
    </source>
</evidence>
<protein>
    <recommendedName>
        <fullName evidence="4">Secreted protein</fullName>
    </recommendedName>
</protein>
<proteinExistence type="predicted"/>
<evidence type="ECO:0000313" key="2">
    <source>
        <dbReference type="EMBL" id="GAA2143518.1"/>
    </source>
</evidence>
<name>A0ABP5L8S8_9ACTN</name>
<evidence type="ECO:0008006" key="4">
    <source>
        <dbReference type="Google" id="ProtNLM"/>
    </source>
</evidence>
<sequence>MQRPAILALLTAILGGMLVVAGPSVAQAASYGHTGAPDRTLRNGCHNYRYHYRVRPPTDDWVLETFLVDPRGKKIASGAFISDSDPKRGHGRFRFCRYSTRAGRFTIKAKLSWYDGYDEHKAWLDPSHFRLSRP</sequence>
<comment type="caution">
    <text evidence="2">The sequence shown here is derived from an EMBL/GenBank/DDBJ whole genome shotgun (WGS) entry which is preliminary data.</text>
</comment>
<keyword evidence="3" id="KW-1185">Reference proteome</keyword>
<dbReference type="RefSeq" id="WP_344149887.1">
    <property type="nucleotide sequence ID" value="NZ_BAAAQR010000004.1"/>
</dbReference>
<keyword evidence="1" id="KW-0732">Signal</keyword>
<gene>
    <name evidence="2" type="ORF">GCM10009844_15980</name>
</gene>
<feature type="chain" id="PRO_5045627634" description="Secreted protein" evidence="1">
    <location>
        <begin position="29"/>
        <end position="134"/>
    </location>
</feature>
<evidence type="ECO:0000256" key="1">
    <source>
        <dbReference type="SAM" id="SignalP"/>
    </source>
</evidence>